<organism evidence="4 5">
    <name type="scientific">Halolactibacillus halophilus</name>
    <dbReference type="NCBI Taxonomy" id="306540"/>
    <lineage>
        <taxon>Bacteria</taxon>
        <taxon>Bacillati</taxon>
        <taxon>Bacillota</taxon>
        <taxon>Bacilli</taxon>
        <taxon>Bacillales</taxon>
        <taxon>Bacillaceae</taxon>
        <taxon>Halolactibacillus</taxon>
    </lineage>
</organism>
<feature type="compositionally biased region" description="Basic and acidic residues" evidence="1">
    <location>
        <begin position="30"/>
        <end position="49"/>
    </location>
</feature>
<sequence length="186" mass="21221">MFLVKRSMIITILMATVVLTGCVSSQEQVVDEHEKNTGDTPTEKGDQLLEENKEPLTETRALEIEAAFFDQLYTPETVGKTNEIKAYQSKKALIEATLAIASRELVTQLVDDYYREEEGLLYVVPKDGPAKLLSDSPMLINRVDEDTYQVSQQNETELRGPYILTVEFSWMDDAWKMTDRIFEVDN</sequence>
<dbReference type="STRING" id="306540.SAMN05421839_1326"/>
<feature type="region of interest" description="Disordered" evidence="1">
    <location>
        <begin position="28"/>
        <end position="49"/>
    </location>
</feature>
<protein>
    <submittedName>
        <fullName evidence="4">Uncharacterized protein</fullName>
    </submittedName>
</protein>
<dbReference type="AlphaFoldDB" id="A0A1I5RMD3"/>
<dbReference type="EMBL" id="FOXC01000032">
    <property type="protein sequence ID" value="SFP59653.1"/>
    <property type="molecule type" value="Genomic_DNA"/>
</dbReference>
<dbReference type="Proteomes" id="UP000321547">
    <property type="component" value="Unassembled WGS sequence"/>
</dbReference>
<dbReference type="PROSITE" id="PS51257">
    <property type="entry name" value="PROKAR_LIPOPROTEIN"/>
    <property type="match status" value="1"/>
</dbReference>
<evidence type="ECO:0000256" key="2">
    <source>
        <dbReference type="SAM" id="SignalP"/>
    </source>
</evidence>
<proteinExistence type="predicted"/>
<dbReference type="EMBL" id="BJWI01000036">
    <property type="protein sequence ID" value="GEM02423.1"/>
    <property type="molecule type" value="Genomic_DNA"/>
</dbReference>
<feature type="chain" id="PRO_5039450961" evidence="2">
    <location>
        <begin position="21"/>
        <end position="186"/>
    </location>
</feature>
<evidence type="ECO:0000313" key="6">
    <source>
        <dbReference type="Proteomes" id="UP000321547"/>
    </source>
</evidence>
<keyword evidence="2" id="KW-0732">Signal</keyword>
<reference evidence="3 6" key="2">
    <citation type="submission" date="2019-07" db="EMBL/GenBank/DDBJ databases">
        <title>Whole genome shotgun sequence of Halolactibacillus halophilus NBRC 100868.</title>
        <authorList>
            <person name="Hosoyama A."/>
            <person name="Uohara A."/>
            <person name="Ohji S."/>
            <person name="Ichikawa N."/>
        </authorList>
    </citation>
    <scope>NUCLEOTIDE SEQUENCE [LARGE SCALE GENOMIC DNA]</scope>
    <source>
        <strain evidence="3 6">NBRC 100868</strain>
    </source>
</reference>
<dbReference type="RefSeq" id="WP_089833076.1">
    <property type="nucleotide sequence ID" value="NZ_BJWI01000036.1"/>
</dbReference>
<reference evidence="4 5" key="1">
    <citation type="submission" date="2016-10" db="EMBL/GenBank/DDBJ databases">
        <authorList>
            <person name="de Groot N.N."/>
        </authorList>
    </citation>
    <scope>NUCLEOTIDE SEQUENCE [LARGE SCALE GENOMIC DNA]</scope>
    <source>
        <strain evidence="4 5">DSM 17073</strain>
    </source>
</reference>
<feature type="signal peptide" evidence="2">
    <location>
        <begin position="1"/>
        <end position="20"/>
    </location>
</feature>
<dbReference type="Proteomes" id="UP000242243">
    <property type="component" value="Unassembled WGS sequence"/>
</dbReference>
<name>A0A1I5RMD3_9BACI</name>
<accession>A0A1I5RMD3</accession>
<evidence type="ECO:0000313" key="5">
    <source>
        <dbReference type="Proteomes" id="UP000242243"/>
    </source>
</evidence>
<dbReference type="OrthoDB" id="2880030at2"/>
<evidence type="ECO:0000313" key="3">
    <source>
        <dbReference type="EMBL" id="GEM02423.1"/>
    </source>
</evidence>
<evidence type="ECO:0000313" key="4">
    <source>
        <dbReference type="EMBL" id="SFP59653.1"/>
    </source>
</evidence>
<gene>
    <name evidence="3" type="ORF">HHA03_19550</name>
    <name evidence="4" type="ORF">SAMN05421839_1326</name>
</gene>
<evidence type="ECO:0000256" key="1">
    <source>
        <dbReference type="SAM" id="MobiDB-lite"/>
    </source>
</evidence>
<keyword evidence="6" id="KW-1185">Reference proteome</keyword>